<keyword evidence="4" id="KW-1185">Reference proteome</keyword>
<evidence type="ECO:0000259" key="2">
    <source>
        <dbReference type="Pfam" id="PF18962"/>
    </source>
</evidence>
<evidence type="ECO:0000256" key="1">
    <source>
        <dbReference type="ARBA" id="ARBA00022729"/>
    </source>
</evidence>
<evidence type="ECO:0000313" key="3">
    <source>
        <dbReference type="EMBL" id="PQJ72357.1"/>
    </source>
</evidence>
<dbReference type="EMBL" id="MSCK01000001">
    <property type="protein sequence ID" value="PQJ72357.1"/>
    <property type="molecule type" value="Genomic_DNA"/>
</dbReference>
<evidence type="ECO:0000313" key="4">
    <source>
        <dbReference type="Proteomes" id="UP000247345"/>
    </source>
</evidence>
<gene>
    <name evidence="3" type="ORF">BTO14_03420</name>
</gene>
<name>A0A2P6CBS4_9FLAO</name>
<accession>A0A2P6CBS4</accession>
<dbReference type="AlphaFoldDB" id="A0A2P6CBS4"/>
<keyword evidence="1" id="KW-0732">Signal</keyword>
<reference evidence="3 4" key="1">
    <citation type="submission" date="2016-12" db="EMBL/GenBank/DDBJ databases">
        <title>Trade-off between light-utilization and light-protection in marine flavobacteria.</title>
        <authorList>
            <person name="Kumagai Y."/>
            <person name="Yoshizawa S."/>
            <person name="Kogure K."/>
            <person name="Iwasaki W."/>
        </authorList>
    </citation>
    <scope>NUCLEOTIDE SEQUENCE [LARGE SCALE GENOMIC DNA]</scope>
    <source>
        <strain evidence="3 4">KCTC 12100</strain>
    </source>
</reference>
<proteinExistence type="predicted"/>
<feature type="domain" description="Secretion system C-terminal sorting" evidence="2">
    <location>
        <begin position="373"/>
        <end position="439"/>
    </location>
</feature>
<comment type="caution">
    <text evidence="3">The sequence shown here is derived from an EMBL/GenBank/DDBJ whole genome shotgun (WGS) entry which is preliminary data.</text>
</comment>
<dbReference type="Proteomes" id="UP000247345">
    <property type="component" value="Unassembled WGS sequence"/>
</dbReference>
<dbReference type="Pfam" id="PF18962">
    <property type="entry name" value="Por_Secre_tail"/>
    <property type="match status" value="1"/>
</dbReference>
<dbReference type="NCBIfam" id="TIGR04183">
    <property type="entry name" value="Por_Secre_tail"/>
    <property type="match status" value="1"/>
</dbReference>
<organism evidence="3 4">
    <name type="scientific">Polaribacter butkevichii</name>
    <dbReference type="NCBI Taxonomy" id="218490"/>
    <lineage>
        <taxon>Bacteria</taxon>
        <taxon>Pseudomonadati</taxon>
        <taxon>Bacteroidota</taxon>
        <taxon>Flavobacteriia</taxon>
        <taxon>Flavobacteriales</taxon>
        <taxon>Flavobacteriaceae</taxon>
    </lineage>
</organism>
<dbReference type="InterPro" id="IPR026444">
    <property type="entry name" value="Secre_tail"/>
</dbReference>
<protein>
    <recommendedName>
        <fullName evidence="2">Secretion system C-terminal sorting domain-containing protein</fullName>
    </recommendedName>
</protein>
<dbReference type="OrthoDB" id="2582440at2"/>
<sequence length="440" mass="49150">MGTAANTTNLNGPVDYTLEAEDAIEGTGFEISLLGIGNSVVSLNHTDYIKYSNISRGVDSLRITYASFFDKKLKIKINNQETEEIIFSKTAGFYIEKKIALCIETGSDVTFTSIDDSHSVFIDKIVFKDQDGQIACAPSTGDATYADKYIAPEPYIAIGQGFFIEGNSTSGKIVFNNSQREYITKESGESVFFRSKKKTTAKTSNTGLPVLKLGMNYSNTVGNNLHRQIGISFDPANSFEYEKGSDSKMYDVNPTDFYWKFPNDYNSYVIAGVQQISNDLEVPLEIIVKANSVINIKIDEINNISQDVYIKDKLTGKTQKINDANATYLLKEGTYTNRFVLAFSPSENTVLSVEDDILLDKQTSIYADNENHNIVISKNQEVNINNVELFDILGKKVNLWTIKEQKEVYQLEITKQVPTGIYIVKVNTDKGTMNKKVVIE</sequence>